<evidence type="ECO:0000256" key="7">
    <source>
        <dbReference type="ARBA" id="ARBA00023204"/>
    </source>
</evidence>
<dbReference type="InterPro" id="IPR036631">
    <property type="entry name" value="MGMT_N_sf"/>
</dbReference>
<evidence type="ECO:0000313" key="11">
    <source>
        <dbReference type="Proteomes" id="UP000267798"/>
    </source>
</evidence>
<keyword evidence="4 10" id="KW-0489">Methyltransferase</keyword>
<comment type="catalytic activity">
    <reaction evidence="1">
        <text>a 4-O-methyl-thymidine in DNA + L-cysteinyl-[protein] = a thymidine in DNA + S-methyl-L-cysteinyl-[protein]</text>
        <dbReference type="Rhea" id="RHEA:53428"/>
        <dbReference type="Rhea" id="RHEA-COMP:10131"/>
        <dbReference type="Rhea" id="RHEA-COMP:10132"/>
        <dbReference type="Rhea" id="RHEA-COMP:13555"/>
        <dbReference type="Rhea" id="RHEA-COMP:13556"/>
        <dbReference type="ChEBI" id="CHEBI:29950"/>
        <dbReference type="ChEBI" id="CHEBI:82612"/>
        <dbReference type="ChEBI" id="CHEBI:137386"/>
        <dbReference type="ChEBI" id="CHEBI:137387"/>
        <dbReference type="EC" id="2.1.1.63"/>
    </reaction>
</comment>
<dbReference type="EC" id="2.1.1.63" evidence="3"/>
<reference evidence="10 11" key="1">
    <citation type="submission" date="2018-09" db="EMBL/GenBank/DDBJ databases">
        <title>Paenibacillus aracenensis nov. sp. isolated from a cave in southern Spain.</title>
        <authorList>
            <person name="Jurado V."/>
            <person name="Gutierrez-Patricio S."/>
            <person name="Gonzalez-Pimentel J.L."/>
            <person name="Miller A.Z."/>
            <person name="Laiz L."/>
            <person name="Saiz-Jimenez C."/>
        </authorList>
    </citation>
    <scope>NUCLEOTIDE SEQUENCE [LARGE SCALE GENOMIC DNA]</scope>
    <source>
        <strain evidence="10 11">JCM 19203</strain>
    </source>
</reference>
<dbReference type="Pfam" id="PF01035">
    <property type="entry name" value="DNA_binding_1"/>
    <property type="match status" value="1"/>
</dbReference>
<proteinExistence type="inferred from homology"/>
<dbReference type="PANTHER" id="PTHR10815">
    <property type="entry name" value="METHYLATED-DNA--PROTEIN-CYSTEINE METHYLTRANSFERASE"/>
    <property type="match status" value="1"/>
</dbReference>
<keyword evidence="7" id="KW-0234">DNA repair</keyword>
<dbReference type="SUPFAM" id="SSF46767">
    <property type="entry name" value="Methylated DNA-protein cysteine methyltransferase, C-terminal domain"/>
    <property type="match status" value="1"/>
</dbReference>
<dbReference type="EMBL" id="QXQB01000003">
    <property type="protein sequence ID" value="RJX38586.1"/>
    <property type="molecule type" value="Genomic_DNA"/>
</dbReference>
<dbReference type="GO" id="GO:0003908">
    <property type="term" value="F:methylated-DNA-[protein]-cysteine S-methyltransferase activity"/>
    <property type="evidence" value="ECO:0007669"/>
    <property type="project" value="UniProtKB-EC"/>
</dbReference>
<dbReference type="SUPFAM" id="SSF53155">
    <property type="entry name" value="Methylated DNA-protein cysteine methyltransferase domain"/>
    <property type="match status" value="1"/>
</dbReference>
<protein>
    <recommendedName>
        <fullName evidence="3">methylated-DNA--[protein]-cysteine S-methyltransferase</fullName>
        <ecNumber evidence="3">2.1.1.63</ecNumber>
    </recommendedName>
</protein>
<comment type="caution">
    <text evidence="10">The sequence shown here is derived from an EMBL/GenBank/DDBJ whole genome shotgun (WGS) entry which is preliminary data.</text>
</comment>
<accession>A0A3A6PFX6</accession>
<keyword evidence="6" id="KW-0227">DNA damage</keyword>
<evidence type="ECO:0000256" key="5">
    <source>
        <dbReference type="ARBA" id="ARBA00022679"/>
    </source>
</evidence>
<evidence type="ECO:0000256" key="2">
    <source>
        <dbReference type="ARBA" id="ARBA00008711"/>
    </source>
</evidence>
<dbReference type="AlphaFoldDB" id="A0A3A6PFX6"/>
<dbReference type="CDD" id="cd06445">
    <property type="entry name" value="ATase"/>
    <property type="match status" value="1"/>
</dbReference>
<dbReference type="PANTHER" id="PTHR10815:SF12">
    <property type="entry name" value="METHYLATED-DNA--PROTEIN-CYSTEINE METHYLTRANSFERASE, INDUCIBLE"/>
    <property type="match status" value="1"/>
</dbReference>
<dbReference type="Gene3D" id="3.30.160.70">
    <property type="entry name" value="Methylated DNA-protein cysteine methyltransferase domain"/>
    <property type="match status" value="1"/>
</dbReference>
<name>A0A3A6PFX6_9BACL</name>
<keyword evidence="5 10" id="KW-0808">Transferase</keyword>
<dbReference type="Gene3D" id="1.10.10.10">
    <property type="entry name" value="Winged helix-like DNA-binding domain superfamily/Winged helix DNA-binding domain"/>
    <property type="match status" value="1"/>
</dbReference>
<evidence type="ECO:0000256" key="3">
    <source>
        <dbReference type="ARBA" id="ARBA00011918"/>
    </source>
</evidence>
<evidence type="ECO:0000256" key="8">
    <source>
        <dbReference type="ARBA" id="ARBA00049348"/>
    </source>
</evidence>
<keyword evidence="11" id="KW-1185">Reference proteome</keyword>
<comment type="similarity">
    <text evidence="2">Belongs to the MGMT family.</text>
</comment>
<dbReference type="InterPro" id="IPR036388">
    <property type="entry name" value="WH-like_DNA-bd_sf"/>
</dbReference>
<dbReference type="InterPro" id="IPR001497">
    <property type="entry name" value="MethylDNA_cys_MeTrfase_AS"/>
</dbReference>
<gene>
    <name evidence="10" type="ORF">D3P09_13585</name>
</gene>
<evidence type="ECO:0000256" key="1">
    <source>
        <dbReference type="ARBA" id="ARBA00001286"/>
    </source>
</evidence>
<sequence>MASLTKARERTIYGALLEHGGWTLPIGATADGLCCVGAIGESLEDLIQRESSRFKPSQWVRDDSRLNLYMDQLKQYWDGERTSFSFPRDVTGTPFQQAVWEALLAIPYGATVSYSDIAQAIGKPKAVRAVGTAIGSNPALITIPCHRVIGKNGALAGYRGGLAMKTKLLELEHANRASI</sequence>
<dbReference type="GO" id="GO:0032259">
    <property type="term" value="P:methylation"/>
    <property type="evidence" value="ECO:0007669"/>
    <property type="project" value="UniProtKB-KW"/>
</dbReference>
<dbReference type="PROSITE" id="PS00374">
    <property type="entry name" value="MGMT"/>
    <property type="match status" value="1"/>
</dbReference>
<dbReference type="InterPro" id="IPR036217">
    <property type="entry name" value="MethylDNA_cys_MeTrfase_DNAb"/>
</dbReference>
<dbReference type="Proteomes" id="UP000267798">
    <property type="component" value="Unassembled WGS sequence"/>
</dbReference>
<evidence type="ECO:0000259" key="9">
    <source>
        <dbReference type="Pfam" id="PF01035"/>
    </source>
</evidence>
<dbReference type="GO" id="GO:0006281">
    <property type="term" value="P:DNA repair"/>
    <property type="evidence" value="ECO:0007669"/>
    <property type="project" value="UniProtKB-KW"/>
</dbReference>
<dbReference type="NCBIfam" id="TIGR00589">
    <property type="entry name" value="ogt"/>
    <property type="match status" value="1"/>
</dbReference>
<evidence type="ECO:0000313" key="10">
    <source>
        <dbReference type="EMBL" id="RJX38586.1"/>
    </source>
</evidence>
<dbReference type="InterPro" id="IPR014048">
    <property type="entry name" value="MethylDNA_cys_MeTrfase_DNA-bd"/>
</dbReference>
<evidence type="ECO:0000256" key="6">
    <source>
        <dbReference type="ARBA" id="ARBA00022763"/>
    </source>
</evidence>
<dbReference type="OrthoDB" id="9802228at2"/>
<comment type="catalytic activity">
    <reaction evidence="8">
        <text>a 6-O-methyl-2'-deoxyguanosine in DNA + L-cysteinyl-[protein] = S-methyl-L-cysteinyl-[protein] + a 2'-deoxyguanosine in DNA</text>
        <dbReference type="Rhea" id="RHEA:24000"/>
        <dbReference type="Rhea" id="RHEA-COMP:10131"/>
        <dbReference type="Rhea" id="RHEA-COMP:10132"/>
        <dbReference type="Rhea" id="RHEA-COMP:11367"/>
        <dbReference type="Rhea" id="RHEA-COMP:11368"/>
        <dbReference type="ChEBI" id="CHEBI:29950"/>
        <dbReference type="ChEBI" id="CHEBI:82612"/>
        <dbReference type="ChEBI" id="CHEBI:85445"/>
        <dbReference type="ChEBI" id="CHEBI:85448"/>
        <dbReference type="EC" id="2.1.1.63"/>
    </reaction>
</comment>
<organism evidence="10 11">
    <name type="scientific">Paenibacillus pinisoli</name>
    <dbReference type="NCBI Taxonomy" id="1276110"/>
    <lineage>
        <taxon>Bacteria</taxon>
        <taxon>Bacillati</taxon>
        <taxon>Bacillota</taxon>
        <taxon>Bacilli</taxon>
        <taxon>Bacillales</taxon>
        <taxon>Paenibacillaceae</taxon>
        <taxon>Paenibacillus</taxon>
    </lineage>
</organism>
<feature type="domain" description="Methylated-DNA-[protein]-cysteine S-methyltransferase DNA binding" evidence="9">
    <location>
        <begin position="94"/>
        <end position="173"/>
    </location>
</feature>
<evidence type="ECO:0000256" key="4">
    <source>
        <dbReference type="ARBA" id="ARBA00022603"/>
    </source>
</evidence>
<dbReference type="FunFam" id="1.10.10.10:FF:000214">
    <property type="entry name" value="Methylated-DNA--protein-cysteine methyltransferase"/>
    <property type="match status" value="1"/>
</dbReference>